<dbReference type="EMBL" id="CP022957">
    <property type="protein sequence ID" value="ASV28804.1"/>
    <property type="molecule type" value="Genomic_DNA"/>
</dbReference>
<reference evidence="2 3" key="1">
    <citation type="submission" date="2017-08" db="EMBL/GenBank/DDBJ databases">
        <title>The complete genome sequence of Maribacter sp. B1, isolated from deep-sea sediment.</title>
        <authorList>
            <person name="Wu Y.-H."/>
            <person name="Cheng H."/>
            <person name="Xu X.-W."/>
        </authorList>
    </citation>
    <scope>NUCLEOTIDE SEQUENCE [LARGE SCALE GENOMIC DNA]</scope>
    <source>
        <strain evidence="2 3">B1</strain>
    </source>
</reference>
<keyword evidence="1" id="KW-0732">Signal</keyword>
<evidence type="ECO:0008006" key="4">
    <source>
        <dbReference type="Google" id="ProtNLM"/>
    </source>
</evidence>
<feature type="chain" id="PRO_5012330025" description="Carboxypeptidase-like regulatory domain-containing protein" evidence="1">
    <location>
        <begin position="18"/>
        <end position="373"/>
    </location>
</feature>
<dbReference type="KEGG" id="marb:CJ263_00355"/>
<dbReference type="RefSeq" id="WP_094995439.1">
    <property type="nucleotide sequence ID" value="NZ_BMJL01000001.1"/>
</dbReference>
<evidence type="ECO:0000313" key="2">
    <source>
        <dbReference type="EMBL" id="ASV28804.1"/>
    </source>
</evidence>
<gene>
    <name evidence="2" type="ORF">CJ263_00355</name>
</gene>
<dbReference type="Proteomes" id="UP000215244">
    <property type="component" value="Chromosome"/>
</dbReference>
<evidence type="ECO:0000313" key="3">
    <source>
        <dbReference type="Proteomes" id="UP000215244"/>
    </source>
</evidence>
<protein>
    <recommendedName>
        <fullName evidence="4">Carboxypeptidase-like regulatory domain-containing protein</fullName>
    </recommendedName>
</protein>
<accession>A0A223V0H3</accession>
<sequence>MKKWLFLLFVLPLVSMAQQEVTGIIIDKKTKETIPFVNIGVLKKGVGTTSDESGNFNFMIPKEISQSEIVQISSLGYQTVKIPISQLTNGVDGQSIISMSPENIVLNEVEVYGNDLVQVSDYIGYRNYSPDNFGYWKDNMALGAEMATRIVTDKEKRKLISLEFEVLANPSDSLLLRVNVYRDGDIPGANLNGSQKNILHTLKKHELIVKVDLEPYEIYVSDDFFVSLELVQQYDKNPVALVLAASSNNQGSYIRYASQDGWEKISDLNMAFYLETALLVTQKEAAKREKRLDKKERELKMLSGFTIYDRQMISNVNVYNKRTKEMTISDQTGRYQIHAKKNDIIFFTKPGFENTALKINDQQFANALMHRAD</sequence>
<keyword evidence="3" id="KW-1185">Reference proteome</keyword>
<dbReference type="AlphaFoldDB" id="A0A223V0H3"/>
<dbReference type="OrthoDB" id="848221at2"/>
<feature type="signal peptide" evidence="1">
    <location>
        <begin position="1"/>
        <end position="17"/>
    </location>
</feature>
<organism evidence="2 3">
    <name type="scientific">Maribacter cobaltidurans</name>
    <dbReference type="NCBI Taxonomy" id="1178778"/>
    <lineage>
        <taxon>Bacteria</taxon>
        <taxon>Pseudomonadati</taxon>
        <taxon>Bacteroidota</taxon>
        <taxon>Flavobacteriia</taxon>
        <taxon>Flavobacteriales</taxon>
        <taxon>Flavobacteriaceae</taxon>
        <taxon>Maribacter</taxon>
    </lineage>
</organism>
<dbReference type="Pfam" id="PF13715">
    <property type="entry name" value="CarbopepD_reg_2"/>
    <property type="match status" value="1"/>
</dbReference>
<evidence type="ECO:0000256" key="1">
    <source>
        <dbReference type="SAM" id="SignalP"/>
    </source>
</evidence>
<name>A0A223V0H3_9FLAO</name>
<proteinExistence type="predicted"/>
<dbReference type="SUPFAM" id="SSF49464">
    <property type="entry name" value="Carboxypeptidase regulatory domain-like"/>
    <property type="match status" value="2"/>
</dbReference>
<dbReference type="InterPro" id="IPR008969">
    <property type="entry name" value="CarboxyPept-like_regulatory"/>
</dbReference>